<dbReference type="GO" id="GO:0000725">
    <property type="term" value="P:recombinational repair"/>
    <property type="evidence" value="ECO:0007669"/>
    <property type="project" value="TreeGrafter"/>
</dbReference>
<keyword evidence="8" id="KW-0238">DNA-binding</keyword>
<dbReference type="Gene3D" id="1.10.10.160">
    <property type="match status" value="1"/>
</dbReference>
<evidence type="ECO:0000256" key="2">
    <source>
        <dbReference type="ARBA" id="ARBA00022741"/>
    </source>
</evidence>
<dbReference type="Pfam" id="PF00580">
    <property type="entry name" value="UvrD-helicase"/>
    <property type="match status" value="1"/>
</dbReference>
<dbReference type="InterPro" id="IPR038726">
    <property type="entry name" value="PDDEXK_AddAB-type"/>
</dbReference>
<keyword evidence="2" id="KW-0547">Nucleotide-binding</keyword>
<accession>A0A087BEK9</accession>
<keyword evidence="5 13" id="KW-0347">Helicase</keyword>
<evidence type="ECO:0000256" key="5">
    <source>
        <dbReference type="ARBA" id="ARBA00022806"/>
    </source>
</evidence>
<evidence type="ECO:0000256" key="8">
    <source>
        <dbReference type="ARBA" id="ARBA00023125"/>
    </source>
</evidence>
<keyword evidence="7" id="KW-0067">ATP-binding</keyword>
<dbReference type="GO" id="GO:0043138">
    <property type="term" value="F:3'-5' DNA helicase activity"/>
    <property type="evidence" value="ECO:0007669"/>
    <property type="project" value="TreeGrafter"/>
</dbReference>
<keyword evidence="3" id="KW-0227">DNA damage</keyword>
<keyword evidence="4" id="KW-0378">Hydrolase</keyword>
<comment type="caution">
    <text evidence="13">The sequence shown here is derived from an EMBL/GenBank/DDBJ whole genome shotgun (WGS) entry which is preliminary data.</text>
</comment>
<evidence type="ECO:0000256" key="10">
    <source>
        <dbReference type="SAM" id="MobiDB-lite"/>
    </source>
</evidence>
<protein>
    <submittedName>
        <fullName evidence="13">ATP-dependent DNA helicase</fullName>
    </submittedName>
</protein>
<evidence type="ECO:0000256" key="9">
    <source>
        <dbReference type="ARBA" id="ARBA00023204"/>
    </source>
</evidence>
<dbReference type="eggNOG" id="COG2887">
    <property type="taxonomic scope" value="Bacteria"/>
</dbReference>
<feature type="compositionally biased region" description="Basic and acidic residues" evidence="10">
    <location>
        <begin position="566"/>
        <end position="579"/>
    </location>
</feature>
<dbReference type="Proteomes" id="UP000029052">
    <property type="component" value="Unassembled WGS sequence"/>
</dbReference>
<dbReference type="GO" id="GO:0003677">
    <property type="term" value="F:DNA binding"/>
    <property type="evidence" value="ECO:0007669"/>
    <property type="project" value="UniProtKB-KW"/>
</dbReference>
<keyword evidence="1" id="KW-0540">Nuclease</keyword>
<keyword evidence="14" id="KW-1185">Reference proteome</keyword>
<gene>
    <name evidence="13" type="ORF">BMAGN_1164</name>
</gene>
<feature type="domain" description="PD-(D/E)XK endonuclease-like" evidence="12">
    <location>
        <begin position="1018"/>
        <end position="1269"/>
    </location>
</feature>
<keyword evidence="6" id="KW-0269">Exonuclease</keyword>
<feature type="domain" description="UvrD-like helicase ATP-binding" evidence="11">
    <location>
        <begin position="12"/>
        <end position="312"/>
    </location>
</feature>
<evidence type="ECO:0000256" key="3">
    <source>
        <dbReference type="ARBA" id="ARBA00022763"/>
    </source>
</evidence>
<dbReference type="SUPFAM" id="SSF52540">
    <property type="entry name" value="P-loop containing nucleoside triphosphate hydrolases"/>
    <property type="match status" value="1"/>
</dbReference>
<keyword evidence="9" id="KW-0234">DNA repair</keyword>
<proteinExistence type="predicted"/>
<organism evidence="13 14">
    <name type="scientific">Bifidobacterium magnum</name>
    <dbReference type="NCBI Taxonomy" id="1692"/>
    <lineage>
        <taxon>Bacteria</taxon>
        <taxon>Bacillati</taxon>
        <taxon>Actinomycetota</taxon>
        <taxon>Actinomycetes</taxon>
        <taxon>Bifidobacteriales</taxon>
        <taxon>Bifidobacteriaceae</taxon>
        <taxon>Bifidobacterium</taxon>
    </lineage>
</organism>
<dbReference type="Pfam" id="PF12705">
    <property type="entry name" value="PDDEXK_1"/>
    <property type="match status" value="1"/>
</dbReference>
<evidence type="ECO:0000259" key="12">
    <source>
        <dbReference type="Pfam" id="PF12705"/>
    </source>
</evidence>
<evidence type="ECO:0000313" key="13">
    <source>
        <dbReference type="EMBL" id="KFI69459.1"/>
    </source>
</evidence>
<dbReference type="GO" id="GO:0004527">
    <property type="term" value="F:exonuclease activity"/>
    <property type="evidence" value="ECO:0007669"/>
    <property type="project" value="UniProtKB-KW"/>
</dbReference>
<dbReference type="eggNOG" id="COG0210">
    <property type="taxonomic scope" value="Bacteria"/>
</dbReference>
<dbReference type="GO" id="GO:0005524">
    <property type="term" value="F:ATP binding"/>
    <property type="evidence" value="ECO:0007669"/>
    <property type="project" value="UniProtKB-KW"/>
</dbReference>
<sequence>MDAAPAQRGAAGNTVLITGAPASGKSEAAFRALVACVKRFGESNVVMTVANRQLADQYSDRLIRELGSVSQARPVTTLNAVAFRMLSDYGNLAGKKPPRLLNGAEQDALIRQVLAVHVQHAMTGDLCATCELLREYFATDTWAGIVREQDDSGLTGETVQLSATTETLLTQGMNEAFVMQLRDMIARMNELDATNPYEYLEATENAGLRGERLRIQWKLAFALRKEYDERIAVTYPDEYRLDSSRLLASAAHVVDRVPHLPNALVVDDVQDVTLSGFMLLRTLHHAGVQIVCTGNADESVQTFRGSYPEYVLNHVVGELGAKVVEVAPKSAAQSDGGQAVGDGASMLETVESRVSLSITSPEETVDAAIPKRAGKLPVVPGSWPIETLAADDARRGDGSVRTSQFKSAREELDTVVWQIKTQHLAGPEALRDWNAMAVIMHDNDAIRALGERLRADGVPVRYSSVTKPLKDEPFVQGLFSLIELAQLRNAPHESRDPRELAGYVRKRVEQLAASPLVAANARPLQLHAIDAAMDALGSLAQVLERPGEPRVLPQEPEAEQEAPEAPDARPQESAEHADDPDAPQAAATLPAIIEQWNTLQAALLRDQPQDGPVIIDMSGAHDPASRSLPFGRDAMLILLACSGGTDILDAVNAVYGADAAEDNPQMRAFVHLWSLVDELAARLRALRAPQPQFALMDAWEVCAVAEDWQTQALLNTQAGRDANDRLDTAMRLFEYAQGADQSGTITTFIDHVRQLQIEADSLAKTAPIDSAVTLTTPAGAAGRHWPVVWLPGVQQGVWPNLVPRNTMFGGEDLVDVQLYGTLDEQREAQRGVSDLKLREVLAGEQKSFLVALTRAEADVRVSAVINDEEAPSDFLYTYLPEWYNRARDGEPETRVYWTDNAVPETAQAQPDSNGNSELDAVLADTTLNADMRGLVALAREIITTRDPGAPEYEDALDTLALLADHGVAAADPSTWQFMPAVPSDVANANDASAAPSGTDAPPVTAIPAAASHQSLHVTLSPSNVDSIWGCPVCWLMESRFAGPQVSKVSMAFGSIIHEVAEYGAREHFDDPQFLADEPDLTKRITAIYELLLAHYETQRLDPEQIEDPEEQFQALRRDAQARTMLLNIAWYFVMSNEPAYLANNHDKFEVGTLESSDPERQFSASFTLHDILDAYNAIPSLHTPVTADELVALMRFTLGEAGGEGWPDGYDPKLSVHLSGRMDRLERRVTASGAQTVRLIDYKTGASFSTERQFNDLQLVCYQLGLAFSDATPLRGSAAIRRMPNIAQSDLFFVRDYDAPASYYSQPEGVFQPPLFDPATGSLNSATPVDRYYLKDPVNRLFYKKTGLDFTARPEGVREEVWNEFTGLRATLAIWSLAMIARVYYAACAVRSTDILAYPQPYHMSRCRLHDLCPACARAIATVYETKEL</sequence>
<evidence type="ECO:0000256" key="4">
    <source>
        <dbReference type="ARBA" id="ARBA00022801"/>
    </source>
</evidence>
<evidence type="ECO:0000256" key="7">
    <source>
        <dbReference type="ARBA" id="ARBA00022840"/>
    </source>
</evidence>
<name>A0A087BEK9_9BIFI</name>
<dbReference type="Gene3D" id="3.40.50.300">
    <property type="entry name" value="P-loop containing nucleotide triphosphate hydrolases"/>
    <property type="match status" value="3"/>
</dbReference>
<feature type="region of interest" description="Disordered" evidence="10">
    <location>
        <begin position="550"/>
        <end position="583"/>
    </location>
</feature>
<dbReference type="InterPro" id="IPR027417">
    <property type="entry name" value="P-loop_NTPase"/>
</dbReference>
<dbReference type="InterPro" id="IPR013986">
    <property type="entry name" value="DExx_box_DNA_helicase_dom_sf"/>
</dbReference>
<dbReference type="InterPro" id="IPR000212">
    <property type="entry name" value="DNA_helicase_UvrD/REP"/>
</dbReference>
<dbReference type="STRING" id="1692.BMAGN_1164"/>
<dbReference type="PANTHER" id="PTHR11070">
    <property type="entry name" value="UVRD / RECB / PCRA DNA HELICASE FAMILY MEMBER"/>
    <property type="match status" value="1"/>
</dbReference>
<dbReference type="EMBL" id="JGZB01000001">
    <property type="protein sequence ID" value="KFI69459.1"/>
    <property type="molecule type" value="Genomic_DNA"/>
</dbReference>
<evidence type="ECO:0000256" key="6">
    <source>
        <dbReference type="ARBA" id="ARBA00022839"/>
    </source>
</evidence>
<reference evidence="13 14" key="1">
    <citation type="submission" date="2014-03" db="EMBL/GenBank/DDBJ databases">
        <title>Genomics of Bifidobacteria.</title>
        <authorList>
            <person name="Ventura M."/>
            <person name="Milani C."/>
            <person name="Lugli G.A."/>
        </authorList>
    </citation>
    <scope>NUCLEOTIDE SEQUENCE [LARGE SCALE GENOMIC DNA]</scope>
    <source>
        <strain evidence="13 14">LMG 11591</strain>
    </source>
</reference>
<dbReference type="InterPro" id="IPR014016">
    <property type="entry name" value="UvrD-like_ATP-bd"/>
</dbReference>
<evidence type="ECO:0000313" key="14">
    <source>
        <dbReference type="Proteomes" id="UP000029052"/>
    </source>
</evidence>
<evidence type="ECO:0000256" key="1">
    <source>
        <dbReference type="ARBA" id="ARBA00022722"/>
    </source>
</evidence>
<dbReference type="PANTHER" id="PTHR11070:SF2">
    <property type="entry name" value="ATP-DEPENDENT DNA HELICASE SRS2"/>
    <property type="match status" value="1"/>
</dbReference>
<evidence type="ECO:0000259" key="11">
    <source>
        <dbReference type="Pfam" id="PF00580"/>
    </source>
</evidence>